<dbReference type="PROSITE" id="PS50262">
    <property type="entry name" value="G_PROTEIN_RECEP_F1_2"/>
    <property type="match status" value="1"/>
</dbReference>
<protein>
    <submittedName>
        <fullName evidence="12">G protein-coupled receptor 142</fullName>
    </submittedName>
</protein>
<dbReference type="InterPro" id="IPR000276">
    <property type="entry name" value="GPCR_Rhodpsn"/>
</dbReference>
<reference evidence="12" key="2">
    <citation type="submission" date="2025-09" db="UniProtKB">
        <authorList>
            <consortium name="Ensembl"/>
        </authorList>
    </citation>
    <scope>IDENTIFICATION</scope>
</reference>
<evidence type="ECO:0000256" key="8">
    <source>
        <dbReference type="ARBA" id="ARBA00023224"/>
    </source>
</evidence>
<feature type="transmembrane region" description="Helical" evidence="10">
    <location>
        <begin position="272"/>
        <end position="291"/>
    </location>
</feature>
<dbReference type="Proteomes" id="UP000694541">
    <property type="component" value="Unplaced"/>
</dbReference>
<reference evidence="12" key="1">
    <citation type="submission" date="2025-08" db="UniProtKB">
        <authorList>
            <consortium name="Ensembl"/>
        </authorList>
    </citation>
    <scope>IDENTIFICATION</scope>
</reference>
<keyword evidence="13" id="KW-1185">Reference proteome</keyword>
<dbReference type="SUPFAM" id="SSF81321">
    <property type="entry name" value="Family A G protein-coupled receptor-like"/>
    <property type="match status" value="1"/>
</dbReference>
<dbReference type="GO" id="GO:0004930">
    <property type="term" value="F:G protein-coupled receptor activity"/>
    <property type="evidence" value="ECO:0007669"/>
    <property type="project" value="UniProtKB-KW"/>
</dbReference>
<evidence type="ECO:0000313" key="12">
    <source>
        <dbReference type="Ensembl" id="ENSANIP00000016891.1"/>
    </source>
</evidence>
<feature type="transmembrane region" description="Helical" evidence="10">
    <location>
        <begin position="185"/>
        <end position="210"/>
    </location>
</feature>
<dbReference type="CDD" id="cd15129">
    <property type="entry name" value="7tmA_GPR142"/>
    <property type="match status" value="1"/>
</dbReference>
<dbReference type="AlphaFoldDB" id="A0A8B9N0X1"/>
<dbReference type="PANTHER" id="PTHR46272:SF1">
    <property type="entry name" value="G-PROTEIN COUPLED RECEPTOR 142-RELATED"/>
    <property type="match status" value="1"/>
</dbReference>
<evidence type="ECO:0000256" key="6">
    <source>
        <dbReference type="ARBA" id="ARBA00023136"/>
    </source>
</evidence>
<feature type="compositionally biased region" description="Basic and acidic residues" evidence="9">
    <location>
        <begin position="348"/>
        <end position="357"/>
    </location>
</feature>
<keyword evidence="8" id="KW-0807">Transducer</keyword>
<feature type="region of interest" description="Disordered" evidence="9">
    <location>
        <begin position="329"/>
        <end position="378"/>
    </location>
</feature>
<evidence type="ECO:0000256" key="1">
    <source>
        <dbReference type="ARBA" id="ARBA00004651"/>
    </source>
</evidence>
<evidence type="ECO:0000256" key="7">
    <source>
        <dbReference type="ARBA" id="ARBA00023170"/>
    </source>
</evidence>
<organism evidence="12 13">
    <name type="scientific">Accipiter nisus</name>
    <name type="common">Eurasian sparrowhawk</name>
    <dbReference type="NCBI Taxonomy" id="211598"/>
    <lineage>
        <taxon>Eukaryota</taxon>
        <taxon>Metazoa</taxon>
        <taxon>Chordata</taxon>
        <taxon>Craniata</taxon>
        <taxon>Vertebrata</taxon>
        <taxon>Euteleostomi</taxon>
        <taxon>Archelosauria</taxon>
        <taxon>Archosauria</taxon>
        <taxon>Dinosauria</taxon>
        <taxon>Saurischia</taxon>
        <taxon>Theropoda</taxon>
        <taxon>Coelurosauria</taxon>
        <taxon>Aves</taxon>
        <taxon>Neognathae</taxon>
        <taxon>Neoaves</taxon>
        <taxon>Telluraves</taxon>
        <taxon>Accipitrimorphae</taxon>
        <taxon>Accipitriformes</taxon>
        <taxon>Accipitridae</taxon>
        <taxon>Accipitrinae</taxon>
        <taxon>Accipiter</taxon>
    </lineage>
</organism>
<dbReference type="Gene3D" id="1.20.1070.10">
    <property type="entry name" value="Rhodopsin 7-helix transmembrane proteins"/>
    <property type="match status" value="1"/>
</dbReference>
<keyword evidence="7" id="KW-0675">Receptor</keyword>
<keyword evidence="6 10" id="KW-0472">Membrane</keyword>
<evidence type="ECO:0000313" key="13">
    <source>
        <dbReference type="Proteomes" id="UP000694541"/>
    </source>
</evidence>
<proteinExistence type="predicted"/>
<evidence type="ECO:0000256" key="2">
    <source>
        <dbReference type="ARBA" id="ARBA00022475"/>
    </source>
</evidence>
<dbReference type="Pfam" id="PF00001">
    <property type="entry name" value="7tm_1"/>
    <property type="match status" value="1"/>
</dbReference>
<evidence type="ECO:0000259" key="11">
    <source>
        <dbReference type="PROSITE" id="PS50262"/>
    </source>
</evidence>
<evidence type="ECO:0000256" key="10">
    <source>
        <dbReference type="SAM" id="Phobius"/>
    </source>
</evidence>
<dbReference type="PANTHER" id="PTHR46272">
    <property type="entry name" value="G_PROTEIN_RECEP_F1_2 DOMAIN-CONTAINING PROTEIN"/>
    <property type="match status" value="1"/>
</dbReference>
<dbReference type="Ensembl" id="ENSANIT00000017474.1">
    <property type="protein sequence ID" value="ENSANIP00000016891.1"/>
    <property type="gene ID" value="ENSANIG00000011498.1"/>
</dbReference>
<keyword evidence="2" id="KW-1003">Cell membrane</keyword>
<dbReference type="InterPro" id="IPR052477">
    <property type="entry name" value="Orphan_GPCR1"/>
</dbReference>
<dbReference type="InterPro" id="IPR017452">
    <property type="entry name" value="GPCR_Rhodpsn_7TM"/>
</dbReference>
<dbReference type="PRINTS" id="PR00237">
    <property type="entry name" value="GPCRRHODOPSN"/>
</dbReference>
<evidence type="ECO:0000256" key="4">
    <source>
        <dbReference type="ARBA" id="ARBA00022989"/>
    </source>
</evidence>
<sequence>MVPVPNSTAVVWASEAAEPEPERSPCMVGIFPIVYYSVLLGLGLPVNILTAVALSRLATRTKKSSYWYLLALTTSDILTQVFIIFVGFILQTAILARAVPSAFIHTVNVLEFTANHASIWVTVLLTVDRYVALCHPLRYRTVSYPQRTRKIIAALFAVALATGIPFYWWLDVWRDADPPTALDMVLKWVHCITIYFLPCSIFLATNSIIIRKLKRQRCSGGCRPRLSKTTALLLAVTTVFIVLWAPRTIVMICHLYVASVKRDWRMHLALDIANMVAMLNTTLNFFLYCFVSQTFRRTVGEVLRAHLRHGPRPGSGRFLPPALKPLEAAASRGNARPGVPVLTQPHASHRDPARPCPRDAASPLAPQGNSAMGQQGRGPSSVAEVAACSACAPPPQAGLLSSPVAVGFVGLPRPGSVTVLSTALLHQLQPVLN</sequence>
<evidence type="ECO:0000256" key="5">
    <source>
        <dbReference type="ARBA" id="ARBA00023040"/>
    </source>
</evidence>
<accession>A0A8B9N0X1</accession>
<feature type="domain" description="G-protein coupled receptors family 1 profile" evidence="11">
    <location>
        <begin position="46"/>
        <end position="288"/>
    </location>
</feature>
<name>A0A8B9N0X1_9AVES</name>
<dbReference type="GO" id="GO:0005886">
    <property type="term" value="C:plasma membrane"/>
    <property type="evidence" value="ECO:0007669"/>
    <property type="project" value="UniProtKB-SubCell"/>
</dbReference>
<evidence type="ECO:0000256" key="3">
    <source>
        <dbReference type="ARBA" id="ARBA00022692"/>
    </source>
</evidence>
<feature type="transmembrane region" description="Helical" evidence="10">
    <location>
        <begin position="66"/>
        <end position="99"/>
    </location>
</feature>
<keyword evidence="4 10" id="KW-1133">Transmembrane helix</keyword>
<evidence type="ECO:0000256" key="9">
    <source>
        <dbReference type="SAM" id="MobiDB-lite"/>
    </source>
</evidence>
<feature type="transmembrane region" description="Helical" evidence="10">
    <location>
        <begin position="119"/>
        <end position="139"/>
    </location>
</feature>
<keyword evidence="5" id="KW-0297">G-protein coupled receptor</keyword>
<feature type="transmembrane region" description="Helical" evidence="10">
    <location>
        <begin position="231"/>
        <end position="257"/>
    </location>
</feature>
<feature type="transmembrane region" description="Helical" evidence="10">
    <location>
        <begin position="151"/>
        <end position="170"/>
    </location>
</feature>
<comment type="subcellular location">
    <subcellularLocation>
        <location evidence="1">Cell membrane</location>
        <topology evidence="1">Multi-pass membrane protein</topology>
    </subcellularLocation>
</comment>
<feature type="transmembrane region" description="Helical" evidence="10">
    <location>
        <begin position="33"/>
        <end position="54"/>
    </location>
</feature>
<keyword evidence="3 10" id="KW-0812">Transmembrane</keyword>